<protein>
    <submittedName>
        <fullName evidence="1">Uncharacterized protein</fullName>
    </submittedName>
</protein>
<dbReference type="EMBL" id="LAZR01002612">
    <property type="protein sequence ID" value="KKN27798.1"/>
    <property type="molecule type" value="Genomic_DNA"/>
</dbReference>
<sequence length="87" mass="9831">MKLLTPEELDGALPLSDAYLCLYCERARATIKALAERLARVENCPKCRAGKVFSKSRQDWVICPHCNGNYLAHENWQAALRALEVVK</sequence>
<comment type="caution">
    <text evidence="1">The sequence shown here is derived from an EMBL/GenBank/DDBJ whole genome shotgun (WGS) entry which is preliminary data.</text>
</comment>
<gene>
    <name evidence="1" type="ORF">LCGC14_0860610</name>
</gene>
<name>A0A0F9SEJ9_9ZZZZ</name>
<organism evidence="1">
    <name type="scientific">marine sediment metagenome</name>
    <dbReference type="NCBI Taxonomy" id="412755"/>
    <lineage>
        <taxon>unclassified sequences</taxon>
        <taxon>metagenomes</taxon>
        <taxon>ecological metagenomes</taxon>
    </lineage>
</organism>
<dbReference type="AlphaFoldDB" id="A0A0F9SEJ9"/>
<accession>A0A0F9SEJ9</accession>
<proteinExistence type="predicted"/>
<reference evidence="1" key="1">
    <citation type="journal article" date="2015" name="Nature">
        <title>Complex archaea that bridge the gap between prokaryotes and eukaryotes.</title>
        <authorList>
            <person name="Spang A."/>
            <person name="Saw J.H."/>
            <person name="Jorgensen S.L."/>
            <person name="Zaremba-Niedzwiedzka K."/>
            <person name="Martijn J."/>
            <person name="Lind A.E."/>
            <person name="van Eijk R."/>
            <person name="Schleper C."/>
            <person name="Guy L."/>
            <person name="Ettema T.J."/>
        </authorList>
    </citation>
    <scope>NUCLEOTIDE SEQUENCE</scope>
</reference>
<evidence type="ECO:0000313" key="1">
    <source>
        <dbReference type="EMBL" id="KKN27798.1"/>
    </source>
</evidence>